<name>A0A066VL18_TILAU</name>
<proteinExistence type="predicted"/>
<reference evidence="1 2" key="1">
    <citation type="submission" date="2014-05" db="EMBL/GenBank/DDBJ databases">
        <title>Draft genome sequence of a rare smut relative, Tilletiaria anomala UBC 951.</title>
        <authorList>
            <consortium name="DOE Joint Genome Institute"/>
            <person name="Toome M."/>
            <person name="Kuo A."/>
            <person name="Henrissat B."/>
            <person name="Lipzen A."/>
            <person name="Tritt A."/>
            <person name="Yoshinaga Y."/>
            <person name="Zane M."/>
            <person name="Barry K."/>
            <person name="Grigoriev I.V."/>
            <person name="Spatafora J.W."/>
            <person name="Aimea M.C."/>
        </authorList>
    </citation>
    <scope>NUCLEOTIDE SEQUENCE [LARGE SCALE GENOMIC DNA]</scope>
    <source>
        <strain evidence="1 2">UBC 951</strain>
    </source>
</reference>
<dbReference type="RefSeq" id="XP_013242042.1">
    <property type="nucleotide sequence ID" value="XM_013386588.1"/>
</dbReference>
<organism evidence="1 2">
    <name type="scientific">Tilletiaria anomala (strain ATCC 24038 / CBS 436.72 / UBC 951)</name>
    <dbReference type="NCBI Taxonomy" id="1037660"/>
    <lineage>
        <taxon>Eukaryota</taxon>
        <taxon>Fungi</taxon>
        <taxon>Dikarya</taxon>
        <taxon>Basidiomycota</taxon>
        <taxon>Ustilaginomycotina</taxon>
        <taxon>Exobasidiomycetes</taxon>
        <taxon>Georgefischeriales</taxon>
        <taxon>Tilletiariaceae</taxon>
        <taxon>Tilletiaria</taxon>
    </lineage>
</organism>
<dbReference type="InParanoid" id="A0A066VL18"/>
<keyword evidence="2" id="KW-1185">Reference proteome</keyword>
<dbReference type="GeneID" id="25261766"/>
<evidence type="ECO:0000313" key="2">
    <source>
        <dbReference type="Proteomes" id="UP000027361"/>
    </source>
</evidence>
<accession>A0A066VL18</accession>
<dbReference type="Proteomes" id="UP000027361">
    <property type="component" value="Unassembled WGS sequence"/>
</dbReference>
<evidence type="ECO:0000313" key="1">
    <source>
        <dbReference type="EMBL" id="KDN42407.1"/>
    </source>
</evidence>
<dbReference type="HOGENOM" id="CLU_2074774_0_0_1"/>
<protein>
    <submittedName>
        <fullName evidence="1">Uncharacterized protein</fullName>
    </submittedName>
</protein>
<comment type="caution">
    <text evidence="1">The sequence shown here is derived from an EMBL/GenBank/DDBJ whole genome shotgun (WGS) entry which is preliminary data.</text>
</comment>
<sequence>MVVLLLSIALCGLSPCLVVLLAGSLLLTFSVPALPLCALNLGAMELISNVCSAVPYVLANCLLVGVAPVGNVEANTPFVNDVTRLGCQDEQDILLSFGKAESVSLALAFLFRFVDGRF</sequence>
<dbReference type="AlphaFoldDB" id="A0A066VL18"/>
<gene>
    <name evidence="1" type="ORF">K437DRAFT_164539</name>
</gene>
<dbReference type="EMBL" id="JMSN01000070">
    <property type="protein sequence ID" value="KDN42407.1"/>
    <property type="molecule type" value="Genomic_DNA"/>
</dbReference>